<reference evidence="2 3" key="1">
    <citation type="journal article" date="2019" name="Genome Biol. Evol.">
        <title>Whole-Genome Sequencing of the Giant Devil Catfish, Bagarius yarrelli.</title>
        <authorList>
            <person name="Jiang W."/>
            <person name="Lv Y."/>
            <person name="Cheng L."/>
            <person name="Yang K."/>
            <person name="Chao B."/>
            <person name="Wang X."/>
            <person name="Li Y."/>
            <person name="Pan X."/>
            <person name="You X."/>
            <person name="Zhang Y."/>
            <person name="Yang J."/>
            <person name="Li J."/>
            <person name="Zhang X."/>
            <person name="Liu S."/>
            <person name="Sun C."/>
            <person name="Yang J."/>
            <person name="Shi Q."/>
        </authorList>
    </citation>
    <scope>NUCLEOTIDE SEQUENCE [LARGE SCALE GENOMIC DNA]</scope>
    <source>
        <strain evidence="2">JWS20170419001</strain>
        <tissue evidence="2">Muscle</tissue>
    </source>
</reference>
<dbReference type="OrthoDB" id="10475312at2759"/>
<comment type="caution">
    <text evidence="2">The sequence shown here is derived from an EMBL/GenBank/DDBJ whole genome shotgun (WGS) entry which is preliminary data.</text>
</comment>
<keyword evidence="3" id="KW-1185">Reference proteome</keyword>
<accession>A0A556V343</accession>
<protein>
    <submittedName>
        <fullName evidence="2">Uncharacterized protein</fullName>
    </submittedName>
</protein>
<organism evidence="2 3">
    <name type="scientific">Bagarius yarrelli</name>
    <name type="common">Goonch</name>
    <name type="synonym">Bagrus yarrelli</name>
    <dbReference type="NCBI Taxonomy" id="175774"/>
    <lineage>
        <taxon>Eukaryota</taxon>
        <taxon>Metazoa</taxon>
        <taxon>Chordata</taxon>
        <taxon>Craniata</taxon>
        <taxon>Vertebrata</taxon>
        <taxon>Euteleostomi</taxon>
        <taxon>Actinopterygii</taxon>
        <taxon>Neopterygii</taxon>
        <taxon>Teleostei</taxon>
        <taxon>Ostariophysi</taxon>
        <taxon>Siluriformes</taxon>
        <taxon>Sisoridae</taxon>
        <taxon>Sisorinae</taxon>
        <taxon>Bagarius</taxon>
    </lineage>
</organism>
<name>A0A556V343_BAGYA</name>
<sequence length="81" mass="8898">MCTSFFFIYNVNNNNNNNSSDRDGRAGSSPVVSTQNPHKAPPSRPLQGYVSIIDHSSRKATEAIIGPGSALQRRRWLKPIG</sequence>
<gene>
    <name evidence="2" type="ORF">Baya_12321</name>
</gene>
<evidence type="ECO:0000256" key="1">
    <source>
        <dbReference type="SAM" id="MobiDB-lite"/>
    </source>
</evidence>
<proteinExistence type="predicted"/>
<dbReference type="AlphaFoldDB" id="A0A556V343"/>
<feature type="region of interest" description="Disordered" evidence="1">
    <location>
        <begin position="14"/>
        <end position="46"/>
    </location>
</feature>
<evidence type="ECO:0000313" key="3">
    <source>
        <dbReference type="Proteomes" id="UP000319801"/>
    </source>
</evidence>
<dbReference type="Proteomes" id="UP000319801">
    <property type="component" value="Unassembled WGS sequence"/>
</dbReference>
<dbReference type="EMBL" id="VCAZ01000106">
    <property type="protein sequence ID" value="TSS97546.1"/>
    <property type="molecule type" value="Genomic_DNA"/>
</dbReference>
<evidence type="ECO:0000313" key="2">
    <source>
        <dbReference type="EMBL" id="TSS97546.1"/>
    </source>
</evidence>